<dbReference type="AlphaFoldDB" id="A0A9X1SU64"/>
<feature type="compositionally biased region" description="Basic and acidic residues" evidence="5">
    <location>
        <begin position="93"/>
        <end position="110"/>
    </location>
</feature>
<evidence type="ECO:0000256" key="6">
    <source>
        <dbReference type="SAM" id="Phobius"/>
    </source>
</evidence>
<keyword evidence="6" id="KW-0812">Transmembrane</keyword>
<feature type="active site" description="Proton donor" evidence="4">
    <location>
        <position position="416"/>
    </location>
</feature>
<organism evidence="8 9">
    <name type="scientific">Kineosporia babensis</name>
    <dbReference type="NCBI Taxonomy" id="499548"/>
    <lineage>
        <taxon>Bacteria</taxon>
        <taxon>Bacillati</taxon>
        <taxon>Actinomycetota</taxon>
        <taxon>Actinomycetes</taxon>
        <taxon>Kineosporiales</taxon>
        <taxon>Kineosporiaceae</taxon>
        <taxon>Kineosporia</taxon>
    </lineage>
</organism>
<dbReference type="Pfam" id="PF02156">
    <property type="entry name" value="Glyco_hydro_26"/>
    <property type="match status" value="1"/>
</dbReference>
<feature type="active site" description="Nucleophile" evidence="4">
    <location>
        <position position="542"/>
    </location>
</feature>
<sequence length="611" mass="68306">MPEYPVRPSHPYGQDPADESPARPPYDRDGRRAAAQDHQYEISRYDDGYEQGHRPGLETGDDSRYQPGYETNYEQGYGEPRSAQRGSPDEYALENRLDRQAQDEFPERPARGFAGRRPRREDENRRPEGEQQEGPRTRFRAIAPLTTASGKIKAIVAPGRNEPEDEYDQRPDRSRDEREDAKSLNIQGRRPSFFDMDSEAPDLGWASGDGKRVPGNGASFPSLGGSRTGPPPRQQPQSFRQPKRRKPRLPLIAAVMVVLLVVGGIAYALVGGGKDETAPVTPAAGATTPAAEPKAEETEKPATSGAAGKVGLGVYKGTSPSSVNSFGSWLGRQPTYAMDYSQRTNWEQIAAPTYMLNTWQNTDYQMVFAVAMLPTRDSTATLAAGADGDYDRHFERLAKNLVAYGQGDAILRLGWEFNVNWPWHPKASDREDFIKYWRNVVTTMRAVPGAENLKFDWNVNNGGETYDSTLYYPGNKYVDYIGVDVYDISWAENSYPYPSGCKAACRVAHQEQAWATVMDATYGLSFWSNFAQSKKKPLSLPEWGLWDRSVGDGHGGGDNPYFIEQMHKFIDDPRNNVGYQIYFDVDVGDKGDHRLDSMPKAGKEFQKLFGE</sequence>
<feature type="region of interest" description="Disordered" evidence="5">
    <location>
        <begin position="1"/>
        <end position="245"/>
    </location>
</feature>
<dbReference type="RefSeq" id="WP_231443043.1">
    <property type="nucleotide sequence ID" value="NZ_JAJOMB010000008.1"/>
</dbReference>
<evidence type="ECO:0000256" key="3">
    <source>
        <dbReference type="ARBA" id="ARBA00023295"/>
    </source>
</evidence>
<gene>
    <name evidence="8" type="ORF">LR394_17100</name>
</gene>
<keyword evidence="6" id="KW-0472">Membrane</keyword>
<feature type="compositionally biased region" description="Basic and acidic residues" evidence="5">
    <location>
        <begin position="25"/>
        <end position="64"/>
    </location>
</feature>
<comment type="caution">
    <text evidence="8">The sequence shown here is derived from an EMBL/GenBank/DDBJ whole genome shotgun (WGS) entry which is preliminary data.</text>
</comment>
<feature type="compositionally biased region" description="Low complexity" evidence="5">
    <location>
        <begin position="280"/>
        <end position="292"/>
    </location>
</feature>
<dbReference type="PANTHER" id="PTHR40079:SF4">
    <property type="entry name" value="GH26 DOMAIN-CONTAINING PROTEIN-RELATED"/>
    <property type="match status" value="1"/>
</dbReference>
<feature type="domain" description="GH26" evidence="7">
    <location>
        <begin position="282"/>
        <end position="611"/>
    </location>
</feature>
<dbReference type="EMBL" id="JAJOMB010000008">
    <property type="protein sequence ID" value="MCD5312627.1"/>
    <property type="molecule type" value="Genomic_DNA"/>
</dbReference>
<proteinExistence type="inferred from homology"/>
<dbReference type="PANTHER" id="PTHR40079">
    <property type="entry name" value="MANNAN ENDO-1,4-BETA-MANNOSIDASE E-RELATED"/>
    <property type="match status" value="1"/>
</dbReference>
<dbReference type="GO" id="GO:0016985">
    <property type="term" value="F:mannan endo-1,4-beta-mannosidase activity"/>
    <property type="evidence" value="ECO:0007669"/>
    <property type="project" value="InterPro"/>
</dbReference>
<dbReference type="Gene3D" id="3.20.20.80">
    <property type="entry name" value="Glycosidases"/>
    <property type="match status" value="1"/>
</dbReference>
<keyword evidence="9" id="KW-1185">Reference proteome</keyword>
<name>A0A9X1SU64_9ACTN</name>
<keyword evidence="3 4" id="KW-0326">Glycosidase</keyword>
<evidence type="ECO:0000256" key="2">
    <source>
        <dbReference type="ARBA" id="ARBA00022801"/>
    </source>
</evidence>
<evidence type="ECO:0000313" key="8">
    <source>
        <dbReference type="EMBL" id="MCD5312627.1"/>
    </source>
</evidence>
<dbReference type="SUPFAM" id="SSF51445">
    <property type="entry name" value="(Trans)glycosidases"/>
    <property type="match status" value="1"/>
</dbReference>
<feature type="compositionally biased region" description="Basic and acidic residues" evidence="5">
    <location>
        <begin position="168"/>
        <end position="182"/>
    </location>
</feature>
<evidence type="ECO:0000256" key="1">
    <source>
        <dbReference type="ARBA" id="ARBA00007754"/>
    </source>
</evidence>
<dbReference type="InterPro" id="IPR022790">
    <property type="entry name" value="GH26_dom"/>
</dbReference>
<dbReference type="InterPro" id="IPR017853">
    <property type="entry name" value="GH"/>
</dbReference>
<accession>A0A9X1SU64</accession>
<dbReference type="GO" id="GO:0006080">
    <property type="term" value="P:substituted mannan metabolic process"/>
    <property type="evidence" value="ECO:0007669"/>
    <property type="project" value="InterPro"/>
</dbReference>
<dbReference type="Proteomes" id="UP001138997">
    <property type="component" value="Unassembled WGS sequence"/>
</dbReference>
<feature type="region of interest" description="Disordered" evidence="5">
    <location>
        <begin position="280"/>
        <end position="307"/>
    </location>
</feature>
<evidence type="ECO:0000313" key="9">
    <source>
        <dbReference type="Proteomes" id="UP001138997"/>
    </source>
</evidence>
<feature type="transmembrane region" description="Helical" evidence="6">
    <location>
        <begin position="249"/>
        <end position="270"/>
    </location>
</feature>
<keyword evidence="2 4" id="KW-0378">Hydrolase</keyword>
<evidence type="ECO:0000256" key="4">
    <source>
        <dbReference type="PROSITE-ProRule" id="PRU01100"/>
    </source>
</evidence>
<keyword evidence="6" id="KW-1133">Transmembrane helix</keyword>
<dbReference type="PROSITE" id="PS51764">
    <property type="entry name" value="GH26"/>
    <property type="match status" value="1"/>
</dbReference>
<reference evidence="8" key="1">
    <citation type="submission" date="2021-11" db="EMBL/GenBank/DDBJ databases">
        <title>Streptomyces corallinus and Kineosporia corallina sp. nov., two new coral-derived marine actinobacteria.</title>
        <authorList>
            <person name="Buangrab K."/>
            <person name="Sutthacheep M."/>
            <person name="Yeemin T."/>
            <person name="Harunari E."/>
            <person name="Igarashi Y."/>
            <person name="Sripreechasak P."/>
            <person name="Kanchanasin P."/>
            <person name="Tanasupawat S."/>
            <person name="Phongsopitanun W."/>
        </authorList>
    </citation>
    <scope>NUCLEOTIDE SEQUENCE</scope>
    <source>
        <strain evidence="8">JCM 31032</strain>
    </source>
</reference>
<evidence type="ECO:0000259" key="7">
    <source>
        <dbReference type="PROSITE" id="PS51764"/>
    </source>
</evidence>
<protein>
    <recommendedName>
        <fullName evidence="7">GH26 domain-containing protein</fullName>
    </recommendedName>
</protein>
<comment type="similarity">
    <text evidence="1 4">Belongs to the glycosyl hydrolase 26 family.</text>
</comment>
<feature type="compositionally biased region" description="Basic and acidic residues" evidence="5">
    <location>
        <begin position="119"/>
        <end position="136"/>
    </location>
</feature>
<evidence type="ECO:0000256" key="5">
    <source>
        <dbReference type="SAM" id="MobiDB-lite"/>
    </source>
</evidence>
<dbReference type="InterPro" id="IPR000805">
    <property type="entry name" value="Glyco_hydro_26"/>
</dbReference>